<reference evidence="4" key="4">
    <citation type="submission" date="2023-10" db="EMBL/GenBank/DDBJ databases">
        <title>Pathogen: clinical or host-associated sample.</title>
        <authorList>
            <person name="Hergert J."/>
            <person name="Casey R."/>
            <person name="Wagner J."/>
            <person name="Young E.L."/>
            <person name="Oakeson K.F."/>
        </authorList>
    </citation>
    <scope>NUCLEOTIDE SEQUENCE</scope>
    <source>
        <strain evidence="4">2021CK-01020</strain>
        <plasmid evidence="4">unnamed1</plasmid>
    </source>
</reference>
<reference evidence="2" key="1">
    <citation type="submission" date="2017-01" db="EMBL/GenBank/DDBJ databases">
        <title>Complete nucleotide sequence of an IncP-2 blaVIM-2-harboring megaplasmid from Pseudomonas aeruginosa.</title>
        <authorList>
            <person name="Botelho J."/>
            <person name="Grosso F."/>
            <person name="Mabrouk A."/>
            <person name="Peixe L."/>
        </authorList>
    </citation>
    <scope>NUCLEOTIDE SEQUENCE</scope>
    <source>
        <strain evidence="2">FFUP_PS_37</strain>
        <plasmid evidence="2">pJB37</plasmid>
    </source>
</reference>
<sequence>MSKVVIRAELIPGHHDALIEALGQHGPRAGNQMVFSISAACQKQWPVTLSDFTPPAHSDERAVEVKMTLREDYYPELFRLYKGLGHGNRQTVFLNMLNRHVSLSFGAPEAVMQAMTDYALARSCPESTRTMLSQDAAAGVAEPSGNPRQDEPVGHANSVASAISAAPQDVTPEPPAPLFVPDPMASVDIGL</sequence>
<dbReference type="Proteomes" id="UP000644192">
    <property type="component" value="Unassembled WGS sequence"/>
</dbReference>
<dbReference type="EMBL" id="WXZT01000049">
    <property type="protein sequence ID" value="MZZ17499.1"/>
    <property type="molecule type" value="Genomic_DNA"/>
</dbReference>
<reference evidence="4" key="3">
    <citation type="submission" date="2023-06" db="EMBL/GenBank/DDBJ databases">
        <authorList>
            <consortium name="Clinical and Environmental Microbiology Branch: Whole genome sequencing antimicrobial resistance pathogens in the healthcare setting"/>
        </authorList>
    </citation>
    <scope>NUCLEOTIDE SEQUENCE</scope>
    <source>
        <strain evidence="4">2021CK-01020</strain>
        <plasmid evidence="4">unnamed1</plasmid>
    </source>
</reference>
<evidence type="ECO:0000256" key="1">
    <source>
        <dbReference type="SAM" id="MobiDB-lite"/>
    </source>
</evidence>
<geneLocation type="plasmid" evidence="2">
    <name>pJB37</name>
</geneLocation>
<evidence type="ECO:0000313" key="2">
    <source>
        <dbReference type="EMBL" id="ARD70540.1"/>
    </source>
</evidence>
<name>A0A1V0M6P2_PSEAI</name>
<proteinExistence type="predicted"/>
<dbReference type="AlphaFoldDB" id="A0A1V0M6P2"/>
<geneLocation type="plasmid" evidence="4 5">
    <name>unnamed1</name>
</geneLocation>
<evidence type="ECO:0000313" key="3">
    <source>
        <dbReference type="EMBL" id="MZZ17499.1"/>
    </source>
</evidence>
<accession>A0A1V0M6P2</accession>
<dbReference type="Proteomes" id="UP001297540">
    <property type="component" value="Plasmid unnamed1"/>
</dbReference>
<dbReference type="EMBL" id="CP136985">
    <property type="protein sequence ID" value="WOS74381.1"/>
    <property type="molecule type" value="Genomic_DNA"/>
</dbReference>
<gene>
    <name evidence="3" type="ORF">GUL26_35125</name>
    <name evidence="4" type="ORF">L4V69_02070</name>
</gene>
<dbReference type="EMBL" id="KY494864">
    <property type="protein sequence ID" value="ARD70540.1"/>
    <property type="molecule type" value="Genomic_DNA"/>
</dbReference>
<reference evidence="3" key="2">
    <citation type="submission" date="2020-01" db="EMBL/GenBank/DDBJ databases">
        <title>Bacteria Cultured from War Wounds Associated with the Conflict in Eastern Ukraine.</title>
        <authorList>
            <person name="Snesrud E."/>
            <person name="Galac M.R."/>
            <person name="Mc Gann P."/>
            <person name="Valentine K."/>
            <person name="Viacheslav K."/>
        </authorList>
    </citation>
    <scope>NUCLEOTIDE SEQUENCE</scope>
    <source>
        <strain evidence="3">VNMU148</strain>
    </source>
</reference>
<dbReference type="RefSeq" id="WP_019438447.1">
    <property type="nucleotide sequence ID" value="NZ_CAADPS010000065.1"/>
</dbReference>
<organism evidence="2">
    <name type="scientific">Pseudomonas aeruginosa</name>
    <dbReference type="NCBI Taxonomy" id="287"/>
    <lineage>
        <taxon>Bacteria</taxon>
        <taxon>Pseudomonadati</taxon>
        <taxon>Pseudomonadota</taxon>
        <taxon>Gammaproteobacteria</taxon>
        <taxon>Pseudomonadales</taxon>
        <taxon>Pseudomonadaceae</taxon>
        <taxon>Pseudomonas</taxon>
    </lineage>
</organism>
<keyword evidence="2" id="KW-0614">Plasmid</keyword>
<evidence type="ECO:0000313" key="4">
    <source>
        <dbReference type="EMBL" id="WOS74381.1"/>
    </source>
</evidence>
<protein>
    <submittedName>
        <fullName evidence="2">Uncharacterized protein</fullName>
    </submittedName>
</protein>
<feature type="region of interest" description="Disordered" evidence="1">
    <location>
        <begin position="131"/>
        <end position="182"/>
    </location>
</feature>
<evidence type="ECO:0000313" key="5">
    <source>
        <dbReference type="Proteomes" id="UP001297540"/>
    </source>
</evidence>